<protein>
    <submittedName>
        <fullName evidence="1">2-polyprenyl-3-methyl-5-hydroxy-6-metoxy-1, 4-benzoquinol methylase</fullName>
    </submittedName>
</protein>
<dbReference type="Pfam" id="PF13489">
    <property type="entry name" value="Methyltransf_23"/>
    <property type="match status" value="1"/>
</dbReference>
<reference evidence="1 2" key="1">
    <citation type="journal article" date="2015" name="Nature">
        <title>rRNA introns, odd ribosomes, and small enigmatic genomes across a large radiation of phyla.</title>
        <authorList>
            <person name="Brown C.T."/>
            <person name="Hug L.A."/>
            <person name="Thomas B.C."/>
            <person name="Sharon I."/>
            <person name="Castelle C.J."/>
            <person name="Singh A."/>
            <person name="Wilkins M.J."/>
            <person name="Williams K.H."/>
            <person name="Banfield J.F."/>
        </authorList>
    </citation>
    <scope>NUCLEOTIDE SEQUENCE [LARGE SCALE GENOMIC DNA]</scope>
</reference>
<dbReference type="GO" id="GO:0032259">
    <property type="term" value="P:methylation"/>
    <property type="evidence" value="ECO:0007669"/>
    <property type="project" value="UniProtKB-KW"/>
</dbReference>
<dbReference type="Proteomes" id="UP000034894">
    <property type="component" value="Unassembled WGS sequence"/>
</dbReference>
<dbReference type="InterPro" id="IPR029063">
    <property type="entry name" value="SAM-dependent_MTases_sf"/>
</dbReference>
<keyword evidence="1" id="KW-0808">Transferase</keyword>
<dbReference type="PANTHER" id="PTHR43861:SF6">
    <property type="entry name" value="METHYLTRANSFERASE TYPE 11"/>
    <property type="match status" value="1"/>
</dbReference>
<dbReference type="Gene3D" id="3.40.50.150">
    <property type="entry name" value="Vaccinia Virus protein VP39"/>
    <property type="match status" value="1"/>
</dbReference>
<dbReference type="STRING" id="1618443.UV73_C0001G0139"/>
<dbReference type="AlphaFoldDB" id="A0A0G1GIP6"/>
<proteinExistence type="predicted"/>
<dbReference type="SUPFAM" id="SSF53335">
    <property type="entry name" value="S-adenosyl-L-methionine-dependent methyltransferases"/>
    <property type="match status" value="1"/>
</dbReference>
<accession>A0A0G1GIP6</accession>
<sequence>MKCLICNSSSLHFLLNPFRGSSIYRCDSCTNAITIPAPEDKYEENRFYQKGEEDVQAYTAYSGLILDYIKNVKPEGNLLDIGCGAGYLLEEAGKAGYRAQGVDISKGAIAFCKKRRLNVRQGYFGRIKFPENYFDILVASHVVEHNPDPSLFVKKCRKLLKKDGLLFLSQTNYTGSVAKLLGRYWEGWVPNEHYSHFSPVGIEYLLSENKFRILRLSILPLGYKIICHFGNFSEIANSLYNTFNYLISRFKLIRPFSGDQMYILAVKDR</sequence>
<name>A0A0G1GIP6_9BACT</name>
<keyword evidence="1" id="KW-0489">Methyltransferase</keyword>
<dbReference type="EMBL" id="LCFP01000001">
    <property type="protein sequence ID" value="KKS98618.1"/>
    <property type="molecule type" value="Genomic_DNA"/>
</dbReference>
<comment type="caution">
    <text evidence="1">The sequence shown here is derived from an EMBL/GenBank/DDBJ whole genome shotgun (WGS) entry which is preliminary data.</text>
</comment>
<evidence type="ECO:0000313" key="1">
    <source>
        <dbReference type="EMBL" id="KKS98618.1"/>
    </source>
</evidence>
<dbReference type="PANTHER" id="PTHR43861">
    <property type="entry name" value="TRANS-ACONITATE 2-METHYLTRANSFERASE-RELATED"/>
    <property type="match status" value="1"/>
</dbReference>
<gene>
    <name evidence="1" type="ORF">UV73_C0001G0139</name>
</gene>
<dbReference type="CDD" id="cd02440">
    <property type="entry name" value="AdoMet_MTases"/>
    <property type="match status" value="1"/>
</dbReference>
<dbReference type="GO" id="GO:0008168">
    <property type="term" value="F:methyltransferase activity"/>
    <property type="evidence" value="ECO:0007669"/>
    <property type="project" value="UniProtKB-KW"/>
</dbReference>
<evidence type="ECO:0000313" key="2">
    <source>
        <dbReference type="Proteomes" id="UP000034894"/>
    </source>
</evidence>
<organism evidence="1 2">
    <name type="scientific">Candidatus Gottesmanbacteria bacterium GW2011_GWA2_43_14</name>
    <dbReference type="NCBI Taxonomy" id="1618443"/>
    <lineage>
        <taxon>Bacteria</taxon>
        <taxon>Candidatus Gottesmaniibacteriota</taxon>
    </lineage>
</organism>